<dbReference type="AlphaFoldDB" id="A0A316TAR2"/>
<accession>A0A316TAR2</accession>
<dbReference type="Proteomes" id="UP000245507">
    <property type="component" value="Unassembled WGS sequence"/>
</dbReference>
<evidence type="ECO:0000313" key="1">
    <source>
        <dbReference type="EMBL" id="PWN00828.1"/>
    </source>
</evidence>
<organism evidence="1 2">
    <name type="scientific">Nocardioides silvaticus</name>
    <dbReference type="NCBI Taxonomy" id="2201891"/>
    <lineage>
        <taxon>Bacteria</taxon>
        <taxon>Bacillati</taxon>
        <taxon>Actinomycetota</taxon>
        <taxon>Actinomycetes</taxon>
        <taxon>Propionibacteriales</taxon>
        <taxon>Nocardioidaceae</taxon>
        <taxon>Nocardioides</taxon>
    </lineage>
</organism>
<evidence type="ECO:0000313" key="2">
    <source>
        <dbReference type="Proteomes" id="UP000245507"/>
    </source>
</evidence>
<proteinExistence type="predicted"/>
<reference evidence="1 2" key="1">
    <citation type="submission" date="2018-05" db="EMBL/GenBank/DDBJ databases">
        <title>Nocardioides silvaticus genome.</title>
        <authorList>
            <person name="Li C."/>
            <person name="Wang G."/>
        </authorList>
    </citation>
    <scope>NUCLEOTIDE SEQUENCE [LARGE SCALE GENOMIC DNA]</scope>
    <source>
        <strain evidence="1 2">CCTCC AB 2018079</strain>
    </source>
</reference>
<gene>
    <name evidence="1" type="ORF">DJ010_21495</name>
</gene>
<protein>
    <submittedName>
        <fullName evidence="1">Uncharacterized protein</fullName>
    </submittedName>
</protein>
<sequence length="93" mass="10276">MFLSGRIAYPSITLTTRSRCRFKIDQVRAVDAHTLEVVGTESTSRCGARVSRQRTTARLDRELVKAFDKTTVLVVTSRSPGYSIEADLTIGLA</sequence>
<name>A0A316TAR2_9ACTN</name>
<comment type="caution">
    <text evidence="1">The sequence shown here is derived from an EMBL/GenBank/DDBJ whole genome shotgun (WGS) entry which is preliminary data.</text>
</comment>
<dbReference type="EMBL" id="QGDD01000015">
    <property type="protein sequence ID" value="PWN00828.1"/>
    <property type="molecule type" value="Genomic_DNA"/>
</dbReference>
<keyword evidence="2" id="KW-1185">Reference proteome</keyword>